<dbReference type="Proteomes" id="UP001152523">
    <property type="component" value="Unassembled WGS sequence"/>
</dbReference>
<gene>
    <name evidence="3" type="ORF">CEPIT_LOCUS8017</name>
</gene>
<evidence type="ECO:0008006" key="5">
    <source>
        <dbReference type="Google" id="ProtNLM"/>
    </source>
</evidence>
<keyword evidence="2" id="KW-0812">Transmembrane</keyword>
<keyword evidence="4" id="KW-1185">Reference proteome</keyword>
<accession>A0AAV0CTA7</accession>
<keyword evidence="2" id="KW-1133">Transmembrane helix</keyword>
<evidence type="ECO:0000313" key="3">
    <source>
        <dbReference type="EMBL" id="CAH9082191.1"/>
    </source>
</evidence>
<feature type="transmembrane region" description="Helical" evidence="2">
    <location>
        <begin position="97"/>
        <end position="117"/>
    </location>
</feature>
<name>A0AAV0CTA7_9ASTE</name>
<organism evidence="3 4">
    <name type="scientific">Cuscuta epithymum</name>
    <dbReference type="NCBI Taxonomy" id="186058"/>
    <lineage>
        <taxon>Eukaryota</taxon>
        <taxon>Viridiplantae</taxon>
        <taxon>Streptophyta</taxon>
        <taxon>Embryophyta</taxon>
        <taxon>Tracheophyta</taxon>
        <taxon>Spermatophyta</taxon>
        <taxon>Magnoliopsida</taxon>
        <taxon>eudicotyledons</taxon>
        <taxon>Gunneridae</taxon>
        <taxon>Pentapetalae</taxon>
        <taxon>asterids</taxon>
        <taxon>lamiids</taxon>
        <taxon>Solanales</taxon>
        <taxon>Convolvulaceae</taxon>
        <taxon>Cuscuteae</taxon>
        <taxon>Cuscuta</taxon>
        <taxon>Cuscuta subgen. Cuscuta</taxon>
    </lineage>
</organism>
<evidence type="ECO:0000256" key="1">
    <source>
        <dbReference type="SAM" id="MobiDB-lite"/>
    </source>
</evidence>
<dbReference type="AlphaFoldDB" id="A0AAV0CTA7"/>
<reference evidence="3" key="1">
    <citation type="submission" date="2022-07" db="EMBL/GenBank/DDBJ databases">
        <authorList>
            <person name="Macas J."/>
            <person name="Novak P."/>
            <person name="Neumann P."/>
        </authorList>
    </citation>
    <scope>NUCLEOTIDE SEQUENCE</scope>
</reference>
<evidence type="ECO:0000313" key="4">
    <source>
        <dbReference type="Proteomes" id="UP001152523"/>
    </source>
</evidence>
<proteinExistence type="predicted"/>
<feature type="region of interest" description="Disordered" evidence="1">
    <location>
        <begin position="69"/>
        <end position="90"/>
    </location>
</feature>
<comment type="caution">
    <text evidence="3">The sequence shown here is derived from an EMBL/GenBank/DDBJ whole genome shotgun (WGS) entry which is preliminary data.</text>
</comment>
<feature type="compositionally biased region" description="Basic residues" evidence="1">
    <location>
        <begin position="80"/>
        <end position="90"/>
    </location>
</feature>
<sequence>MFYNKDVFISKYYFILVGKMGVLQKGAVMTCTGAALEGATTEEKAGTRDSAMLQVWGRKIIFWTISLEEEEEEEEEREKMRKRRNKKHRRPLNPRKCCFVTSFTILGGFGFLFLPLYELMIL</sequence>
<dbReference type="EMBL" id="CAMAPF010000037">
    <property type="protein sequence ID" value="CAH9082191.1"/>
    <property type="molecule type" value="Genomic_DNA"/>
</dbReference>
<keyword evidence="2" id="KW-0472">Membrane</keyword>
<protein>
    <recommendedName>
        <fullName evidence="5">Transmembrane protein</fullName>
    </recommendedName>
</protein>
<evidence type="ECO:0000256" key="2">
    <source>
        <dbReference type="SAM" id="Phobius"/>
    </source>
</evidence>